<accession>A0A5N0V6W0</accession>
<evidence type="ECO:0000313" key="1">
    <source>
        <dbReference type="EMBL" id="KAA9160933.1"/>
    </source>
</evidence>
<gene>
    <name evidence="1" type="ORF">FPZ12_015795</name>
</gene>
<proteinExistence type="predicted"/>
<comment type="caution">
    <text evidence="1">The sequence shown here is derived from an EMBL/GenBank/DDBJ whole genome shotgun (WGS) entry which is preliminary data.</text>
</comment>
<protein>
    <submittedName>
        <fullName evidence="1">Uncharacterized protein</fullName>
    </submittedName>
</protein>
<dbReference type="EMBL" id="VMNW02000019">
    <property type="protein sequence ID" value="KAA9160933.1"/>
    <property type="molecule type" value="Genomic_DNA"/>
</dbReference>
<dbReference type="AlphaFoldDB" id="A0A5N0V6W0"/>
<evidence type="ECO:0000313" key="2">
    <source>
        <dbReference type="Proteomes" id="UP000319769"/>
    </source>
</evidence>
<dbReference type="OrthoDB" id="3637961at2"/>
<keyword evidence="2" id="KW-1185">Reference proteome</keyword>
<reference evidence="1" key="1">
    <citation type="submission" date="2019-09" db="EMBL/GenBank/DDBJ databases">
        <authorList>
            <person name="Teo W.F.A."/>
            <person name="Duangmal K."/>
        </authorList>
    </citation>
    <scope>NUCLEOTIDE SEQUENCE [LARGE SCALE GENOMIC DNA]</scope>
    <source>
        <strain evidence="1">K81G1</strain>
    </source>
</reference>
<dbReference type="Proteomes" id="UP000319769">
    <property type="component" value="Unassembled WGS sequence"/>
</dbReference>
<organism evidence="1 2">
    <name type="scientific">Amycolatopsis acidicola</name>
    <dbReference type="NCBI Taxonomy" id="2596893"/>
    <lineage>
        <taxon>Bacteria</taxon>
        <taxon>Bacillati</taxon>
        <taxon>Actinomycetota</taxon>
        <taxon>Actinomycetes</taxon>
        <taxon>Pseudonocardiales</taxon>
        <taxon>Pseudonocardiaceae</taxon>
        <taxon>Amycolatopsis</taxon>
    </lineage>
</organism>
<sequence length="59" mass="6813">MQYPVKPLEENNDPRFTFGLLLDVAAVLQEQGYPRIRTGADLIRLRQALWSFLYSTNSV</sequence>
<name>A0A5N0V6W0_9PSEU</name>